<keyword evidence="8" id="KW-1185">Reference proteome</keyword>
<feature type="transmembrane region" description="Helical" evidence="6">
    <location>
        <begin position="555"/>
        <end position="575"/>
    </location>
</feature>
<evidence type="ECO:0000256" key="1">
    <source>
        <dbReference type="ARBA" id="ARBA00004141"/>
    </source>
</evidence>
<dbReference type="GO" id="GO:0016020">
    <property type="term" value="C:membrane"/>
    <property type="evidence" value="ECO:0007669"/>
    <property type="project" value="UniProtKB-SubCell"/>
</dbReference>
<dbReference type="PANTHER" id="PTHR11654">
    <property type="entry name" value="OLIGOPEPTIDE TRANSPORTER-RELATED"/>
    <property type="match status" value="1"/>
</dbReference>
<dbReference type="OrthoDB" id="9772725at2"/>
<feature type="transmembrane region" description="Helical" evidence="6">
    <location>
        <begin position="335"/>
        <end position="356"/>
    </location>
</feature>
<evidence type="ECO:0000256" key="6">
    <source>
        <dbReference type="SAM" id="Phobius"/>
    </source>
</evidence>
<dbReference type="InterPro" id="IPR000109">
    <property type="entry name" value="POT_fam"/>
</dbReference>
<dbReference type="InterPro" id="IPR036259">
    <property type="entry name" value="MFS_trans_sf"/>
</dbReference>
<dbReference type="Pfam" id="PF00854">
    <property type="entry name" value="PTR2"/>
    <property type="match status" value="3"/>
</dbReference>
<feature type="transmembrane region" description="Helical" evidence="6">
    <location>
        <begin position="110"/>
        <end position="127"/>
    </location>
</feature>
<feature type="transmembrane region" description="Helical" evidence="6">
    <location>
        <begin position="87"/>
        <end position="104"/>
    </location>
</feature>
<accession>A0A2Z3H1W7</accession>
<feature type="transmembrane region" description="Helical" evidence="6">
    <location>
        <begin position="61"/>
        <end position="80"/>
    </location>
</feature>
<feature type="transmembrane region" description="Helical" evidence="6">
    <location>
        <begin position="491"/>
        <end position="516"/>
    </location>
</feature>
<name>A0A2Z3H1W7_9BACT</name>
<proteinExistence type="inferred from homology"/>
<organism evidence="7 8">
    <name type="scientific">Gemmata obscuriglobus</name>
    <dbReference type="NCBI Taxonomy" id="114"/>
    <lineage>
        <taxon>Bacteria</taxon>
        <taxon>Pseudomonadati</taxon>
        <taxon>Planctomycetota</taxon>
        <taxon>Planctomycetia</taxon>
        <taxon>Gemmatales</taxon>
        <taxon>Gemmataceae</taxon>
        <taxon>Gemmata</taxon>
    </lineage>
</organism>
<dbReference type="EMBL" id="CP025958">
    <property type="protein sequence ID" value="AWM39718.1"/>
    <property type="molecule type" value="Genomic_DNA"/>
</dbReference>
<evidence type="ECO:0000256" key="4">
    <source>
        <dbReference type="ARBA" id="ARBA00022989"/>
    </source>
</evidence>
<comment type="subcellular location">
    <subcellularLocation>
        <location evidence="1">Membrane</location>
        <topology evidence="1">Multi-pass membrane protein</topology>
    </subcellularLocation>
</comment>
<dbReference type="KEGG" id="gog:C1280_23770"/>
<evidence type="ECO:0000256" key="5">
    <source>
        <dbReference type="ARBA" id="ARBA00023136"/>
    </source>
</evidence>
<dbReference type="Gene3D" id="1.20.1250.20">
    <property type="entry name" value="MFS general substrate transporter like domains"/>
    <property type="match status" value="3"/>
</dbReference>
<keyword evidence="3 6" id="KW-0812">Transmembrane</keyword>
<comment type="similarity">
    <text evidence="2">Belongs to the major facilitator superfamily. Proton-dependent oligopeptide transporter (POT/PTR) (TC 2.A.17) family.</text>
</comment>
<feature type="transmembrane region" description="Helical" evidence="6">
    <location>
        <begin position="299"/>
        <end position="319"/>
    </location>
</feature>
<protein>
    <submittedName>
        <fullName evidence="7">MFS transporter</fullName>
    </submittedName>
</protein>
<reference evidence="7 8" key="1">
    <citation type="submission" date="2018-01" db="EMBL/GenBank/DDBJ databases">
        <title>G. obscuriglobus.</title>
        <authorList>
            <person name="Franke J."/>
            <person name="Blomberg W."/>
            <person name="Selmecki A."/>
        </authorList>
    </citation>
    <scope>NUCLEOTIDE SEQUENCE [LARGE SCALE GENOMIC DNA]</scope>
    <source>
        <strain evidence="7 8">DSM 5831</strain>
    </source>
</reference>
<dbReference type="SUPFAM" id="SSF103473">
    <property type="entry name" value="MFS general substrate transporter"/>
    <property type="match status" value="2"/>
</dbReference>
<keyword evidence="4 6" id="KW-1133">Transmembrane helix</keyword>
<dbReference type="Proteomes" id="UP000245802">
    <property type="component" value="Chromosome"/>
</dbReference>
<feature type="transmembrane region" description="Helical" evidence="6">
    <location>
        <begin position="523"/>
        <end position="543"/>
    </location>
</feature>
<evidence type="ECO:0000256" key="2">
    <source>
        <dbReference type="ARBA" id="ARBA00005982"/>
    </source>
</evidence>
<dbReference type="AlphaFoldDB" id="A0A2Z3H1W7"/>
<feature type="transmembrane region" description="Helical" evidence="6">
    <location>
        <begin position="178"/>
        <end position="200"/>
    </location>
</feature>
<dbReference type="GO" id="GO:0022857">
    <property type="term" value="F:transmembrane transporter activity"/>
    <property type="evidence" value="ECO:0007669"/>
    <property type="project" value="InterPro"/>
</dbReference>
<evidence type="ECO:0000313" key="7">
    <source>
        <dbReference type="EMBL" id="AWM39718.1"/>
    </source>
</evidence>
<evidence type="ECO:0000256" key="3">
    <source>
        <dbReference type="ARBA" id="ARBA00022692"/>
    </source>
</evidence>
<evidence type="ECO:0000313" key="8">
    <source>
        <dbReference type="Proteomes" id="UP000245802"/>
    </source>
</evidence>
<keyword evidence="5 6" id="KW-0472">Membrane</keyword>
<feature type="transmembrane region" description="Helical" evidence="6">
    <location>
        <begin position="253"/>
        <end position="271"/>
    </location>
</feature>
<gene>
    <name evidence="7" type="ORF">C1280_23770</name>
</gene>
<feature type="transmembrane region" description="Helical" evidence="6">
    <location>
        <begin position="148"/>
        <end position="166"/>
    </location>
</feature>
<sequence>MSSAVPSASVPPDAPTGHPPGFWFFFWGEFAERCSYYGMRAILAKYMIDKLGVAEGDAGTFMSLFIAACYFFPLLGGYIADNFLGKYWTIVGFSVPYVVAQFLVGMEDKYIVFMSLVLLAMGSGVIKPNISTLMGLTYDQQRPGQDQLRTSAFSWFYMAINIGAWLSQMAMPWLRNKYGYQVAFLFPAGLMAMALVIFALGKRFYGKERIERKVVTAPGTQPPDGRTITGLPVVYKAVTPEEKRADFKLKMETLSRIGLLFLTVMFFWAIFDQSASTWIFFADTYMDCTLFGIPAPADAIQSFNALFIIILVPISVLLFKSLDRAGMGIKATQKLALGFILTGLSMAIMSVAGSLAGAKQEMLKVTTAEGVLVLPKADASDLSKVSGTAKVGTDVPVSATDFAFDEGKKKLSFANGTITLKNGQVLTVSGGHLVTSAVPNAGDLTAGGVAEPLLKSDQDIAAVKRDSSDKATLESIGWVKPEERVTVWWQVLAYLIITVAEILISVTGLELAFVAAPKTMKSFVTGCWLAVVFLANLLINAPITRLYQHLSPSAYFAMLGGAMVVVVVVFIPIAAQFNRAMLRMKEAEDAAKAAEGNTEAV</sequence>